<dbReference type="Proteomes" id="UP001500454">
    <property type="component" value="Unassembled WGS sequence"/>
</dbReference>
<reference evidence="2" key="1">
    <citation type="journal article" date="2019" name="Int. J. Syst. Evol. Microbiol.">
        <title>The Global Catalogue of Microorganisms (GCM) 10K type strain sequencing project: providing services to taxonomists for standard genome sequencing and annotation.</title>
        <authorList>
            <consortium name="The Broad Institute Genomics Platform"/>
            <consortium name="The Broad Institute Genome Sequencing Center for Infectious Disease"/>
            <person name="Wu L."/>
            <person name="Ma J."/>
        </authorList>
    </citation>
    <scope>NUCLEOTIDE SEQUENCE [LARGE SCALE GENOMIC DNA]</scope>
    <source>
        <strain evidence="2">JCM 17924</strain>
    </source>
</reference>
<name>A0ABP8IV79_9BACT</name>
<proteinExistence type="predicted"/>
<organism evidence="1 2">
    <name type="scientific">Hymenobacter koreensis</name>
    <dbReference type="NCBI Taxonomy" id="1084523"/>
    <lineage>
        <taxon>Bacteria</taxon>
        <taxon>Pseudomonadati</taxon>
        <taxon>Bacteroidota</taxon>
        <taxon>Cytophagia</taxon>
        <taxon>Cytophagales</taxon>
        <taxon>Hymenobacteraceae</taxon>
        <taxon>Hymenobacter</taxon>
    </lineage>
</organism>
<keyword evidence="2" id="KW-1185">Reference proteome</keyword>
<accession>A0ABP8IV79</accession>
<evidence type="ECO:0000313" key="1">
    <source>
        <dbReference type="EMBL" id="GAA4375129.1"/>
    </source>
</evidence>
<protein>
    <recommendedName>
        <fullName evidence="3">Lipoprotein</fullName>
    </recommendedName>
</protein>
<sequence length="306" mass="33478">MRTTFVPLADLPFALPMTLSASLRASALLVLLTLGCQRSQPDTENASPQAVTDPATTPAAMAQRLSPLLRGVWVRTDYVEAVQRTRSPLAAAGRLRGVVALSINPARRRGDSLLVEANLNNHEADQLTAYFRPGRTAMSLPTNRVDYERSGGFYELTVSVNGPDTTLLWQRYTKSERPLETLAFQRVRGLTTAPGASGEAVQRVVNAQLLAGAYAATDSTGRRSQVRLLPNGTVQGLPGIRSYRVATDFVVTLANDRDNMVLNAGTKRPQLCTYGFRGDTLRIYAARIVEPELRQGALRYTLVRQH</sequence>
<gene>
    <name evidence="1" type="ORF">GCM10023186_07480</name>
</gene>
<comment type="caution">
    <text evidence="1">The sequence shown here is derived from an EMBL/GenBank/DDBJ whole genome shotgun (WGS) entry which is preliminary data.</text>
</comment>
<dbReference type="EMBL" id="BAABHA010000002">
    <property type="protein sequence ID" value="GAA4375129.1"/>
    <property type="molecule type" value="Genomic_DNA"/>
</dbReference>
<evidence type="ECO:0008006" key="3">
    <source>
        <dbReference type="Google" id="ProtNLM"/>
    </source>
</evidence>
<evidence type="ECO:0000313" key="2">
    <source>
        <dbReference type="Proteomes" id="UP001500454"/>
    </source>
</evidence>